<comment type="catalytic activity">
    <reaction evidence="7">
        <text>L-threonyl-[protein] + ATP = O-phospho-L-threonyl-[protein] + ADP + H(+)</text>
        <dbReference type="Rhea" id="RHEA:46608"/>
        <dbReference type="Rhea" id="RHEA-COMP:11060"/>
        <dbReference type="Rhea" id="RHEA-COMP:11605"/>
        <dbReference type="ChEBI" id="CHEBI:15378"/>
        <dbReference type="ChEBI" id="CHEBI:30013"/>
        <dbReference type="ChEBI" id="CHEBI:30616"/>
        <dbReference type="ChEBI" id="CHEBI:61977"/>
        <dbReference type="ChEBI" id="CHEBI:456216"/>
        <dbReference type="EC" id="2.7.11.1"/>
    </reaction>
</comment>
<reference evidence="12" key="1">
    <citation type="journal article" date="2023" name="Mol. Phylogenet. Evol.">
        <title>Genome-scale phylogeny and comparative genomics of the fungal order Sordariales.</title>
        <authorList>
            <person name="Hensen N."/>
            <person name="Bonometti L."/>
            <person name="Westerberg I."/>
            <person name="Brannstrom I.O."/>
            <person name="Guillou S."/>
            <person name="Cros-Aarteil S."/>
            <person name="Calhoun S."/>
            <person name="Haridas S."/>
            <person name="Kuo A."/>
            <person name="Mondo S."/>
            <person name="Pangilinan J."/>
            <person name="Riley R."/>
            <person name="LaButti K."/>
            <person name="Andreopoulos B."/>
            <person name="Lipzen A."/>
            <person name="Chen C."/>
            <person name="Yan M."/>
            <person name="Daum C."/>
            <person name="Ng V."/>
            <person name="Clum A."/>
            <person name="Steindorff A."/>
            <person name="Ohm R.A."/>
            <person name="Martin F."/>
            <person name="Silar P."/>
            <person name="Natvig D.O."/>
            <person name="Lalanne C."/>
            <person name="Gautier V."/>
            <person name="Ament-Velasquez S.L."/>
            <person name="Kruys A."/>
            <person name="Hutchinson M.I."/>
            <person name="Powell A.J."/>
            <person name="Barry K."/>
            <person name="Miller A.N."/>
            <person name="Grigoriev I.V."/>
            <person name="Debuchy R."/>
            <person name="Gladieux P."/>
            <person name="Hiltunen Thoren M."/>
            <person name="Johannesson H."/>
        </authorList>
    </citation>
    <scope>NUCLEOTIDE SEQUENCE</scope>
    <source>
        <strain evidence="12">CBS 232.78</strain>
    </source>
</reference>
<feature type="compositionally biased region" description="Low complexity" evidence="9">
    <location>
        <begin position="745"/>
        <end position="771"/>
    </location>
</feature>
<feature type="compositionally biased region" description="Pro residues" evidence="9">
    <location>
        <begin position="148"/>
        <end position="157"/>
    </location>
</feature>
<evidence type="ECO:0000313" key="13">
    <source>
        <dbReference type="Proteomes" id="UP001285441"/>
    </source>
</evidence>
<evidence type="ECO:0000259" key="10">
    <source>
        <dbReference type="PROSITE" id="PS50011"/>
    </source>
</evidence>
<dbReference type="InterPro" id="IPR050236">
    <property type="entry name" value="Ser_Thr_kinase_AGC"/>
</dbReference>
<sequence>MKRRLSLEPSHNGAIFLESETRSDQNSSNWPLAPEERNPSRSSKIRCQGSKLLSALKSFKATASERSIIVQHQGAYSPFARPKASSIISYGLHQMANSLLRGQAELTVVHRSNPKPRPSLRKTFQQKQQQQPSIETTTTAATKMSHFPQPPSSPSPPRSSHTTNSNNTESSSKISSGNNSHNSGSNSGSNSGKALPNESTGKTSMDSTKLSNTMPPAGNVASSSSPLYSNTGSSERRHRQYHHHHLQQKQDSGVAMGGGDDDLPSQIQNHPRRNAQTRSSPDSNLTTIQETVFDAVSASILTVERAAAAKIFLETYFNERLASGPSPRSIRLRLLEAHLFHQTNSSQSGGGKLDSAEADAVRRHFFQRESEHLRETRVMKARSIRALSAARGTPDACAVNDYDVVKLLGKGSFGVVRLVRERNPGERGIGGGWGGKRQVFAMKVIRKSDMLRTSQEGHLRAERDFLVASEGSKWIVPLIASFQDAANLYLVMEYMPGGDFLGLLIRENTLHESVARFYVAEMILCVEAAHALRCIHRDIKPDNFLISASGHLKISDFGLAFDGHWSHDTAYFNSHRYSLLRKLNINVEGDDQDRTEGRSLQATMRWASGVMAGMEKHDKKNEDEPLLNWRNRCGNRTSAMSVVGTSQYMAPEVVEGKKYDGRCDWWSIGVILYECLYGHTPFLAEEGRQVTKQNILRHRETFAFPRSPVVSHRCQNLIESLVQDKENRLCSKRYRIKDLMAISTSTTTSSSSVTSPATTPGGTGSRNNNHSANRHRGGGPRDFAGRYVFPYDAEDIRQHKWFRGVQWDRLHEMEPPHIPQLRSIDDTRYFDEEDEISDWSDSSGEGATAVASAPEPPQFIQPRPPSGAVTGAGVDRTRLFPPPLPAAGWRAIDPHNHHLHNQHFHEGQQNQESAAVSPTAKIVDTTAAARHAALAALPPSVQKWAQDAIGPAYDSARLRNLDAKIDGRAGLSDAERGMLRNFVRTYGKRDRKRPRDRLLRDARTRTVAMEVRKKTAFLGYTWRRMRPMDVLTPKSSESVDGGQGIAMEMDGQSGRHHHPTRDRDDGNLREDVLHMRALYRRGMSLN</sequence>
<dbReference type="EMBL" id="JAULSW010000001">
    <property type="protein sequence ID" value="KAK3394471.1"/>
    <property type="molecule type" value="Genomic_DNA"/>
</dbReference>
<keyword evidence="4" id="KW-0547">Nucleotide-binding</keyword>
<evidence type="ECO:0000256" key="1">
    <source>
        <dbReference type="ARBA" id="ARBA00012513"/>
    </source>
</evidence>
<feature type="compositionally biased region" description="Polar residues" evidence="9">
    <location>
        <begin position="276"/>
        <end position="285"/>
    </location>
</feature>
<feature type="region of interest" description="Disordered" evidence="9">
    <location>
        <begin position="745"/>
        <end position="782"/>
    </location>
</feature>
<dbReference type="PANTHER" id="PTHR24356:SF400">
    <property type="entry name" value="SERINE_THREONINE-PROTEIN KINASE CBK1"/>
    <property type="match status" value="1"/>
</dbReference>
<proteinExistence type="predicted"/>
<organism evidence="12 13">
    <name type="scientific">Podospora didyma</name>
    <dbReference type="NCBI Taxonomy" id="330526"/>
    <lineage>
        <taxon>Eukaryota</taxon>
        <taxon>Fungi</taxon>
        <taxon>Dikarya</taxon>
        <taxon>Ascomycota</taxon>
        <taxon>Pezizomycotina</taxon>
        <taxon>Sordariomycetes</taxon>
        <taxon>Sordariomycetidae</taxon>
        <taxon>Sordariales</taxon>
        <taxon>Podosporaceae</taxon>
        <taxon>Podospora</taxon>
    </lineage>
</organism>
<dbReference type="InterPro" id="IPR000961">
    <property type="entry name" value="AGC-kinase_C"/>
</dbReference>
<dbReference type="PANTHER" id="PTHR24356">
    <property type="entry name" value="SERINE/THREONINE-PROTEIN KINASE"/>
    <property type="match status" value="1"/>
</dbReference>
<dbReference type="Gene3D" id="1.10.510.10">
    <property type="entry name" value="Transferase(Phosphotransferase) domain 1"/>
    <property type="match status" value="3"/>
</dbReference>
<feature type="compositionally biased region" description="Low complexity" evidence="9">
    <location>
        <begin position="158"/>
        <end position="191"/>
    </location>
</feature>
<dbReference type="PROSITE" id="PS00108">
    <property type="entry name" value="PROTEIN_KINASE_ST"/>
    <property type="match status" value="1"/>
</dbReference>
<dbReference type="GO" id="GO:0005524">
    <property type="term" value="F:ATP binding"/>
    <property type="evidence" value="ECO:0007669"/>
    <property type="project" value="UniProtKB-KW"/>
</dbReference>
<keyword evidence="13" id="KW-1185">Reference proteome</keyword>
<feature type="compositionally biased region" description="Pro residues" evidence="9">
    <location>
        <begin position="854"/>
        <end position="865"/>
    </location>
</feature>
<dbReference type="InterPro" id="IPR011009">
    <property type="entry name" value="Kinase-like_dom_sf"/>
</dbReference>
<dbReference type="PROSITE" id="PS51285">
    <property type="entry name" value="AGC_KINASE_CTER"/>
    <property type="match status" value="1"/>
</dbReference>
<feature type="compositionally biased region" description="Polar residues" evidence="9">
    <location>
        <begin position="197"/>
        <end position="233"/>
    </location>
</feature>
<dbReference type="AlphaFoldDB" id="A0AAE0P6Y7"/>
<keyword evidence="5" id="KW-0418">Kinase</keyword>
<evidence type="ECO:0000259" key="11">
    <source>
        <dbReference type="PROSITE" id="PS51285"/>
    </source>
</evidence>
<comment type="caution">
    <text evidence="12">The sequence shown here is derived from an EMBL/GenBank/DDBJ whole genome shotgun (WGS) entry which is preliminary data.</text>
</comment>
<evidence type="ECO:0000256" key="2">
    <source>
        <dbReference type="ARBA" id="ARBA00022527"/>
    </source>
</evidence>
<evidence type="ECO:0000256" key="4">
    <source>
        <dbReference type="ARBA" id="ARBA00022741"/>
    </source>
</evidence>
<evidence type="ECO:0000256" key="9">
    <source>
        <dbReference type="SAM" id="MobiDB-lite"/>
    </source>
</evidence>
<dbReference type="GO" id="GO:0035556">
    <property type="term" value="P:intracellular signal transduction"/>
    <property type="evidence" value="ECO:0007669"/>
    <property type="project" value="TreeGrafter"/>
</dbReference>
<name>A0AAE0P6Y7_9PEZI</name>
<dbReference type="Pfam" id="PF00069">
    <property type="entry name" value="Pkinase"/>
    <property type="match status" value="2"/>
</dbReference>
<evidence type="ECO:0000256" key="5">
    <source>
        <dbReference type="ARBA" id="ARBA00022777"/>
    </source>
</evidence>
<evidence type="ECO:0000256" key="8">
    <source>
        <dbReference type="ARBA" id="ARBA00048679"/>
    </source>
</evidence>
<feature type="compositionally biased region" description="Basic residues" evidence="9">
    <location>
        <begin position="236"/>
        <end position="247"/>
    </location>
</feature>
<feature type="region of interest" description="Disordered" evidence="9">
    <location>
        <begin position="837"/>
        <end position="873"/>
    </location>
</feature>
<dbReference type="Proteomes" id="UP001285441">
    <property type="component" value="Unassembled WGS sequence"/>
</dbReference>
<protein>
    <recommendedName>
        <fullName evidence="1">non-specific serine/threonine protein kinase</fullName>
        <ecNumber evidence="1">2.7.11.1</ecNumber>
    </recommendedName>
</protein>
<evidence type="ECO:0000256" key="6">
    <source>
        <dbReference type="ARBA" id="ARBA00022840"/>
    </source>
</evidence>
<keyword evidence="6" id="KW-0067">ATP-binding</keyword>
<evidence type="ECO:0000313" key="12">
    <source>
        <dbReference type="EMBL" id="KAK3394471.1"/>
    </source>
</evidence>
<evidence type="ECO:0000256" key="7">
    <source>
        <dbReference type="ARBA" id="ARBA00047899"/>
    </source>
</evidence>
<dbReference type="GO" id="GO:0004674">
    <property type="term" value="F:protein serine/threonine kinase activity"/>
    <property type="evidence" value="ECO:0007669"/>
    <property type="project" value="UniProtKB-KW"/>
</dbReference>
<feature type="region of interest" description="Disordered" evidence="9">
    <location>
        <begin position="1032"/>
        <end position="1069"/>
    </location>
</feature>
<feature type="domain" description="Protein kinase" evidence="10">
    <location>
        <begin position="402"/>
        <end position="740"/>
    </location>
</feature>
<feature type="region of interest" description="Disordered" evidence="9">
    <location>
        <begin position="1"/>
        <end position="45"/>
    </location>
</feature>
<feature type="compositionally biased region" description="Polar residues" evidence="9">
    <location>
        <begin position="132"/>
        <end position="142"/>
    </location>
</feature>
<accession>A0AAE0P6Y7</accession>
<feature type="domain" description="AGC-kinase C-terminal" evidence="11">
    <location>
        <begin position="803"/>
        <end position="859"/>
    </location>
</feature>
<dbReference type="EC" id="2.7.11.1" evidence="1"/>
<dbReference type="SMART" id="SM00220">
    <property type="entry name" value="S_TKc"/>
    <property type="match status" value="1"/>
</dbReference>
<reference evidence="12" key="2">
    <citation type="submission" date="2023-06" db="EMBL/GenBank/DDBJ databases">
        <authorList>
            <consortium name="Lawrence Berkeley National Laboratory"/>
            <person name="Haridas S."/>
            <person name="Hensen N."/>
            <person name="Bonometti L."/>
            <person name="Westerberg I."/>
            <person name="Brannstrom I.O."/>
            <person name="Guillou S."/>
            <person name="Cros-Aarteil S."/>
            <person name="Calhoun S."/>
            <person name="Kuo A."/>
            <person name="Mondo S."/>
            <person name="Pangilinan J."/>
            <person name="Riley R."/>
            <person name="LaButti K."/>
            <person name="Andreopoulos B."/>
            <person name="Lipzen A."/>
            <person name="Chen C."/>
            <person name="Yanf M."/>
            <person name="Daum C."/>
            <person name="Ng V."/>
            <person name="Clum A."/>
            <person name="Steindorff A."/>
            <person name="Ohm R."/>
            <person name="Martin F."/>
            <person name="Silar P."/>
            <person name="Natvig D."/>
            <person name="Lalanne C."/>
            <person name="Gautier V."/>
            <person name="Ament-velasquez S.L."/>
            <person name="Kruys A."/>
            <person name="Hutchinson M.I."/>
            <person name="Powell A.J."/>
            <person name="Barry K."/>
            <person name="Miller A.N."/>
            <person name="Grigoriev I.V."/>
            <person name="Debuchy R."/>
            <person name="Gladieux P."/>
            <person name="Thoren M.H."/>
            <person name="Johannesson H."/>
        </authorList>
    </citation>
    <scope>NUCLEOTIDE SEQUENCE</scope>
    <source>
        <strain evidence="12">CBS 232.78</strain>
    </source>
</reference>
<dbReference type="Gene3D" id="3.30.200.20">
    <property type="entry name" value="Phosphorylase Kinase, domain 1"/>
    <property type="match status" value="2"/>
</dbReference>
<dbReference type="PROSITE" id="PS50011">
    <property type="entry name" value="PROTEIN_KINASE_DOM"/>
    <property type="match status" value="1"/>
</dbReference>
<dbReference type="InterPro" id="IPR000719">
    <property type="entry name" value="Prot_kinase_dom"/>
</dbReference>
<gene>
    <name evidence="12" type="ORF">B0H63DRAFT_532636</name>
</gene>
<comment type="catalytic activity">
    <reaction evidence="8">
        <text>L-seryl-[protein] + ATP = O-phospho-L-seryl-[protein] + ADP + H(+)</text>
        <dbReference type="Rhea" id="RHEA:17989"/>
        <dbReference type="Rhea" id="RHEA-COMP:9863"/>
        <dbReference type="Rhea" id="RHEA-COMP:11604"/>
        <dbReference type="ChEBI" id="CHEBI:15378"/>
        <dbReference type="ChEBI" id="CHEBI:29999"/>
        <dbReference type="ChEBI" id="CHEBI:30616"/>
        <dbReference type="ChEBI" id="CHEBI:83421"/>
        <dbReference type="ChEBI" id="CHEBI:456216"/>
        <dbReference type="EC" id="2.7.11.1"/>
    </reaction>
</comment>
<dbReference type="InterPro" id="IPR008271">
    <property type="entry name" value="Ser/Thr_kinase_AS"/>
</dbReference>
<keyword evidence="2" id="KW-0723">Serine/threonine-protein kinase</keyword>
<dbReference type="SUPFAM" id="SSF56112">
    <property type="entry name" value="Protein kinase-like (PK-like)"/>
    <property type="match status" value="1"/>
</dbReference>
<keyword evidence="3" id="KW-0808">Transferase</keyword>
<feature type="region of interest" description="Disordered" evidence="9">
    <location>
        <begin position="111"/>
        <end position="285"/>
    </location>
</feature>
<evidence type="ECO:0000256" key="3">
    <source>
        <dbReference type="ARBA" id="ARBA00022679"/>
    </source>
</evidence>